<reference evidence="4" key="1">
    <citation type="submission" date="2020-12" db="EMBL/GenBank/DDBJ databases">
        <title>Antrihabitans popcorni sp. nov. and Antrihabitans auranticaus sp. nov., isolated from a larva cave.</title>
        <authorList>
            <person name="Lee S.D."/>
            <person name="Kim I.S."/>
        </authorList>
    </citation>
    <scope>NUCLEOTIDE SEQUENCE</scope>
    <source>
        <strain evidence="4">YC3-6</strain>
    </source>
</reference>
<dbReference type="GO" id="GO:0004016">
    <property type="term" value="F:adenylate cyclase activity"/>
    <property type="evidence" value="ECO:0007669"/>
    <property type="project" value="TreeGrafter"/>
</dbReference>
<accession>A0A934U3V0</accession>
<dbReference type="CDD" id="cd06170">
    <property type="entry name" value="LuxR_C_like"/>
    <property type="match status" value="1"/>
</dbReference>
<evidence type="ECO:0000313" key="5">
    <source>
        <dbReference type="Proteomes" id="UP000655868"/>
    </source>
</evidence>
<dbReference type="AlphaFoldDB" id="A0A934U3V0"/>
<proteinExistence type="predicted"/>
<dbReference type="EMBL" id="JAEMNV010000004">
    <property type="protein sequence ID" value="MBJ8339960.1"/>
    <property type="molecule type" value="Genomic_DNA"/>
</dbReference>
<sequence>MTEPTTRPSRLLERTQILGALASKWQDAVRGNGSVVLVTGEAGIGKTSVVRAFRESLGAVRILSGACDDLQTARAFGPLRDAAAASCGPLEDALASGAGEEVFDGALTELRTQPPTLLIVEDLHWSDDATLDVLAFLARRIDSVAAMVLVTIRDGGAAPGHPLHRWLGSLAGLPVQRIVLPSLSAGAVAELADQTDWDAATLHELTGGNPFYVTEALAAPPDDAVPATVADAVLARVRQLDSTSIDAVERLSVVPTLVEFELADVLLGDRIDHLTSAEDSGIVQVRSDGIAFRHELARRAVEASLSGLRRRTLHRNVIGALGAMPRPDLARLVHHGLAANDSITVIRFAARAGRESAAVGSHRQALAHFEAALRYADTLSTVDLARLLDDYAWELYNAHRFSDAVDVGERAVARYLDVGDPVLLGEARVRLSRHYYMIGDTRRAVETSRAALEGLEQTSSLGATAYAATSHGAVLALAGDTDEAAPILDRALQLATESERVDLIELCLNYQSLVRRDVDQDGRIALLRKSLALALEHGHHEHAARAYTNLGEILYRSAKFDELDVCLRSALRFTAERGFGSHAFNLEVHQALLRIRRGDWQAGEDALAAIIDRAEDPGMLRVYSVPTYARLLARKNPDTDLAATLLGAWHTAVEQGSLLALSFAGPALAEYAWISGRADLAAMVFEQWQSVCDRPGAGPVWGEVLRYCTRAGVDIGAAALDDIPERWAAGLQGDAAAAVAQWETIGDPYERALELVEAGTPEQTREALSILDGLGAAAAAAAVRRQLKTHGMQVVPRGPHSSTKAHPAGLTARQADVLDLVAQGLTNAEIADRLFLSVRTVDHHVSSILGKLGVSTRRDAGAVARSMAAVP</sequence>
<dbReference type="InterPro" id="IPR027417">
    <property type="entry name" value="P-loop_NTPase"/>
</dbReference>
<evidence type="ECO:0000313" key="4">
    <source>
        <dbReference type="EMBL" id="MBJ8339960.1"/>
    </source>
</evidence>
<dbReference type="InterPro" id="IPR011990">
    <property type="entry name" value="TPR-like_helical_dom_sf"/>
</dbReference>
<organism evidence="4 5">
    <name type="scientific">Antrihabitans stalagmiti</name>
    <dbReference type="NCBI Taxonomy" id="2799499"/>
    <lineage>
        <taxon>Bacteria</taxon>
        <taxon>Bacillati</taxon>
        <taxon>Actinomycetota</taxon>
        <taxon>Actinomycetes</taxon>
        <taxon>Mycobacteriales</taxon>
        <taxon>Nocardiaceae</taxon>
        <taxon>Antrihabitans</taxon>
    </lineage>
</organism>
<dbReference type="GO" id="GO:0005737">
    <property type="term" value="C:cytoplasm"/>
    <property type="evidence" value="ECO:0007669"/>
    <property type="project" value="TreeGrafter"/>
</dbReference>
<dbReference type="SMART" id="SM00421">
    <property type="entry name" value="HTH_LUXR"/>
    <property type="match status" value="1"/>
</dbReference>
<dbReference type="Pfam" id="PF00196">
    <property type="entry name" value="GerE"/>
    <property type="match status" value="1"/>
</dbReference>
<evidence type="ECO:0000256" key="2">
    <source>
        <dbReference type="ARBA" id="ARBA00022840"/>
    </source>
</evidence>
<dbReference type="GO" id="GO:0005524">
    <property type="term" value="F:ATP binding"/>
    <property type="evidence" value="ECO:0007669"/>
    <property type="project" value="UniProtKB-KW"/>
</dbReference>
<dbReference type="Proteomes" id="UP000655868">
    <property type="component" value="Unassembled WGS sequence"/>
</dbReference>
<dbReference type="PANTHER" id="PTHR16305:SF35">
    <property type="entry name" value="TRANSCRIPTIONAL ACTIVATOR DOMAIN"/>
    <property type="match status" value="1"/>
</dbReference>
<comment type="caution">
    <text evidence="4">The sequence shown here is derived from an EMBL/GenBank/DDBJ whole genome shotgun (WGS) entry which is preliminary data.</text>
</comment>
<dbReference type="Pfam" id="PF13191">
    <property type="entry name" value="AAA_16"/>
    <property type="match status" value="1"/>
</dbReference>
<dbReference type="SUPFAM" id="SSF48452">
    <property type="entry name" value="TPR-like"/>
    <property type="match status" value="2"/>
</dbReference>
<protein>
    <submittedName>
        <fullName evidence="4">AAA family ATPase</fullName>
    </submittedName>
</protein>
<dbReference type="InterPro" id="IPR041664">
    <property type="entry name" value="AAA_16"/>
</dbReference>
<dbReference type="InterPro" id="IPR000792">
    <property type="entry name" value="Tscrpt_reg_LuxR_C"/>
</dbReference>
<dbReference type="SUPFAM" id="SSF52540">
    <property type="entry name" value="P-loop containing nucleoside triphosphate hydrolases"/>
    <property type="match status" value="1"/>
</dbReference>
<dbReference type="Gene3D" id="1.10.10.10">
    <property type="entry name" value="Winged helix-like DNA-binding domain superfamily/Winged helix DNA-binding domain"/>
    <property type="match status" value="1"/>
</dbReference>
<gene>
    <name evidence="4" type="ORF">JGU71_13770</name>
</gene>
<dbReference type="PROSITE" id="PS00622">
    <property type="entry name" value="HTH_LUXR_1"/>
    <property type="match status" value="1"/>
</dbReference>
<keyword evidence="2" id="KW-0067">ATP-binding</keyword>
<dbReference type="RefSeq" id="WP_199704731.1">
    <property type="nucleotide sequence ID" value="NZ_JAEMNV010000004.1"/>
</dbReference>
<dbReference type="PRINTS" id="PR00038">
    <property type="entry name" value="HTHLUXR"/>
</dbReference>
<keyword evidence="5" id="KW-1185">Reference proteome</keyword>
<dbReference type="InterPro" id="IPR036388">
    <property type="entry name" value="WH-like_DNA-bd_sf"/>
</dbReference>
<name>A0A934U3V0_9NOCA</name>
<dbReference type="GO" id="GO:0006355">
    <property type="term" value="P:regulation of DNA-templated transcription"/>
    <property type="evidence" value="ECO:0007669"/>
    <property type="project" value="InterPro"/>
</dbReference>
<feature type="domain" description="HTH luxR-type" evidence="3">
    <location>
        <begin position="803"/>
        <end position="868"/>
    </location>
</feature>
<dbReference type="PANTHER" id="PTHR16305">
    <property type="entry name" value="TESTICULAR SOLUBLE ADENYLYL CYCLASE"/>
    <property type="match status" value="1"/>
</dbReference>
<evidence type="ECO:0000256" key="1">
    <source>
        <dbReference type="ARBA" id="ARBA00022741"/>
    </source>
</evidence>
<dbReference type="Gene3D" id="1.25.40.10">
    <property type="entry name" value="Tetratricopeptide repeat domain"/>
    <property type="match status" value="2"/>
</dbReference>
<evidence type="ECO:0000259" key="3">
    <source>
        <dbReference type="PROSITE" id="PS50043"/>
    </source>
</evidence>
<dbReference type="SUPFAM" id="SSF46894">
    <property type="entry name" value="C-terminal effector domain of the bipartite response regulators"/>
    <property type="match status" value="1"/>
</dbReference>
<keyword evidence="1" id="KW-0547">Nucleotide-binding</keyword>
<dbReference type="GO" id="GO:0003677">
    <property type="term" value="F:DNA binding"/>
    <property type="evidence" value="ECO:0007669"/>
    <property type="project" value="InterPro"/>
</dbReference>
<dbReference type="InterPro" id="IPR016032">
    <property type="entry name" value="Sig_transdc_resp-reg_C-effctor"/>
</dbReference>
<dbReference type="PROSITE" id="PS50043">
    <property type="entry name" value="HTH_LUXR_2"/>
    <property type="match status" value="1"/>
</dbReference>